<dbReference type="EMBL" id="VFIA01000014">
    <property type="protein sequence ID" value="MBC3792231.1"/>
    <property type="molecule type" value="Genomic_DNA"/>
</dbReference>
<comment type="caution">
    <text evidence="1">The sequence shown here is derived from an EMBL/GenBank/DDBJ whole genome shotgun (WGS) entry which is preliminary data.</text>
</comment>
<dbReference type="InterPro" id="IPR036102">
    <property type="entry name" value="OsmC/Ohrsf"/>
</dbReference>
<accession>A0ABR6W6L9</accession>
<dbReference type="InterPro" id="IPR003718">
    <property type="entry name" value="OsmC/Ohr_fam"/>
</dbReference>
<protein>
    <submittedName>
        <fullName evidence="1">OsmC-like protein</fullName>
    </submittedName>
</protein>
<dbReference type="InterPro" id="IPR015946">
    <property type="entry name" value="KH_dom-like_a/b"/>
</dbReference>
<name>A0ABR6W6L9_9BACT</name>
<evidence type="ECO:0000313" key="2">
    <source>
        <dbReference type="Proteomes" id="UP000700732"/>
    </source>
</evidence>
<evidence type="ECO:0000313" key="1">
    <source>
        <dbReference type="EMBL" id="MBC3792231.1"/>
    </source>
</evidence>
<reference evidence="1 2" key="1">
    <citation type="submission" date="2019-06" db="EMBL/GenBank/DDBJ databases">
        <title>Spirosoma utsteinense sp. nov. isolated from Antarctic ice-free soils.</title>
        <authorList>
            <person name="Tahon G."/>
        </authorList>
    </citation>
    <scope>NUCLEOTIDE SEQUENCE [LARGE SCALE GENOMIC DNA]</scope>
    <source>
        <strain evidence="1 2">LMG 31447</strain>
    </source>
</reference>
<gene>
    <name evidence="1" type="ORF">FH603_2741</name>
</gene>
<sequence length="133" mass="14231">MDISATVKNRFENHEVVVETDGDIKVVQLSAKPTGYGSAVNGAEVLLLSVATCFCNDIYREAALRNIAVSEVKVVCTGEFGVVGEAGTNFQYKATVVSDAPPDAIDALIRYTDTVAEVHNTLRKGVRITLINA</sequence>
<dbReference type="RefSeq" id="WP_186738012.1">
    <property type="nucleotide sequence ID" value="NZ_VFIA01000014.1"/>
</dbReference>
<proteinExistence type="predicted"/>
<dbReference type="SUPFAM" id="SSF82784">
    <property type="entry name" value="OsmC-like"/>
    <property type="match status" value="1"/>
</dbReference>
<keyword evidence="2" id="KW-1185">Reference proteome</keyword>
<dbReference type="Pfam" id="PF02566">
    <property type="entry name" value="OsmC"/>
    <property type="match status" value="1"/>
</dbReference>
<organism evidence="1 2">
    <name type="scientific">Spirosoma utsteinense</name>
    <dbReference type="NCBI Taxonomy" id="2585773"/>
    <lineage>
        <taxon>Bacteria</taxon>
        <taxon>Pseudomonadati</taxon>
        <taxon>Bacteroidota</taxon>
        <taxon>Cytophagia</taxon>
        <taxon>Cytophagales</taxon>
        <taxon>Cytophagaceae</taxon>
        <taxon>Spirosoma</taxon>
    </lineage>
</organism>
<dbReference type="Gene3D" id="3.30.300.20">
    <property type="match status" value="1"/>
</dbReference>
<dbReference type="Proteomes" id="UP000700732">
    <property type="component" value="Unassembled WGS sequence"/>
</dbReference>